<name>A0A1D7QMT1_9SPHI</name>
<dbReference type="SUPFAM" id="SSF56935">
    <property type="entry name" value="Porins"/>
    <property type="match status" value="1"/>
</dbReference>
<evidence type="ECO:0000313" key="8">
    <source>
        <dbReference type="Proteomes" id="UP000094313"/>
    </source>
</evidence>
<dbReference type="InterPro" id="IPR012910">
    <property type="entry name" value="Plug_dom"/>
</dbReference>
<dbReference type="Pfam" id="PF13715">
    <property type="entry name" value="CarbopepD_reg_2"/>
    <property type="match status" value="1"/>
</dbReference>
<evidence type="ECO:0000259" key="5">
    <source>
        <dbReference type="Pfam" id="PF07715"/>
    </source>
</evidence>
<evidence type="ECO:0000313" key="7">
    <source>
        <dbReference type="EMBL" id="AOM79975.1"/>
    </source>
</evidence>
<dbReference type="Gene3D" id="2.170.130.10">
    <property type="entry name" value="TonB-dependent receptor, plug domain"/>
    <property type="match status" value="1"/>
</dbReference>
<dbReference type="SUPFAM" id="SSF49464">
    <property type="entry name" value="Carboxypeptidase regulatory domain-like"/>
    <property type="match status" value="1"/>
</dbReference>
<gene>
    <name evidence="7" type="ORF">BFS30_24105</name>
</gene>
<dbReference type="PANTHER" id="PTHR40980">
    <property type="entry name" value="PLUG DOMAIN-CONTAINING PROTEIN"/>
    <property type="match status" value="1"/>
</dbReference>
<organism evidence="7 8">
    <name type="scientific">Pedobacter steynii</name>
    <dbReference type="NCBI Taxonomy" id="430522"/>
    <lineage>
        <taxon>Bacteria</taxon>
        <taxon>Pseudomonadati</taxon>
        <taxon>Bacteroidota</taxon>
        <taxon>Sphingobacteriia</taxon>
        <taxon>Sphingobacteriales</taxon>
        <taxon>Sphingobacteriaceae</taxon>
        <taxon>Pedobacter</taxon>
    </lineage>
</organism>
<dbReference type="Pfam" id="PF07715">
    <property type="entry name" value="Plug"/>
    <property type="match status" value="1"/>
</dbReference>
<evidence type="ECO:0000256" key="4">
    <source>
        <dbReference type="SAM" id="SignalP"/>
    </source>
</evidence>
<dbReference type="RefSeq" id="WP_069381637.1">
    <property type="nucleotide sequence ID" value="NZ_CP017141.1"/>
</dbReference>
<dbReference type="Pfam" id="PF14905">
    <property type="entry name" value="OMP_b-brl_3"/>
    <property type="match status" value="1"/>
</dbReference>
<dbReference type="OrthoDB" id="8764943at2"/>
<keyword evidence="7" id="KW-0675">Receptor</keyword>
<keyword evidence="3" id="KW-0998">Cell outer membrane</keyword>
<sequence>MKLRLFLFLAFLCFNANAQQLSPEKNKGVVSGRLTDHQHKLPTSYVTISIKDQADKPVAKAISNEQGAFKIDELPFGNFRIEFRFMGYQPLIKSISITAAENKIDLGILSLEEDKNLLNEVNINSEKSALSLKLDKKVFEVGRDVLLQSGSVTELLNSVPSVSVNPSGAVSLRGNSNVLVLINGRRSGLTQSNALEQIPADHIEKIEVISNPSSRYDAAGSAGIINIILKKNKNAGFNGQARLVTGLPNDSRITPSLNYKSDKINLFSTFGLRNTDYKGVYSSRQTIKEQSASTHLNRQQDEDRHDDGKLFYLGADYFINARNTITAAFFKNATKDHDKTSLDYDYRNALSSDSTIQRKGESKESRNYNQLEFNYTRTFKEAGKKLTLDMQYDFWNSDKKWALSTSKLSPVMETRPKIRTGSIGSSKDFLIQTDLLQPLNNKSNLELGLKLENRLVTTNFKAEEELIDSWSVIDDIDNKMDYNELIGSAYTQFSSKINKFSYLLGLRAEATKITIKDLGNLFNNNKEYLRLFPTFHTSYQFKEGSALQFSYSKRINRPSLGLLYPFNELTDFNAQFIGNPNLNPSYSDVFELGFLRNWGTLTFNPSLYYQYVKDPLQDYTYRNSKGVFISSVVNIDQEVRRGIEVSLLYNPLKMLSLNLELNLYQFEQKGKSGTQDFNFSGGASTTRLGAQVKLPAQLSFQGRYNFTGAQSNAQSRTRAIHFIDLGLTKNLLENKASLILDATNLLNTRKTNTVTSGQDYVLNQLSNPNAARYRLSFVYRFNAKENQSVRQAKTGNRN</sequence>
<dbReference type="AlphaFoldDB" id="A0A1D7QMT1"/>
<dbReference type="Gene3D" id="2.60.40.1120">
    <property type="entry name" value="Carboxypeptidase-like, regulatory domain"/>
    <property type="match status" value="1"/>
</dbReference>
<evidence type="ECO:0000256" key="3">
    <source>
        <dbReference type="ARBA" id="ARBA00023237"/>
    </source>
</evidence>
<dbReference type="PANTHER" id="PTHR40980:SF4">
    <property type="entry name" value="TONB-DEPENDENT RECEPTOR-LIKE BETA-BARREL DOMAIN-CONTAINING PROTEIN"/>
    <property type="match status" value="1"/>
</dbReference>
<feature type="chain" id="PRO_5009098872" evidence="4">
    <location>
        <begin position="19"/>
        <end position="798"/>
    </location>
</feature>
<dbReference type="KEGG" id="psty:BFS30_24105"/>
<reference evidence="7 8" key="1">
    <citation type="submission" date="2016-08" db="EMBL/GenBank/DDBJ databases">
        <authorList>
            <person name="Seilhamer J.J."/>
        </authorList>
    </citation>
    <scope>NUCLEOTIDE SEQUENCE [LARGE SCALE GENOMIC DNA]</scope>
    <source>
        <strain evidence="7 8">DX4</strain>
    </source>
</reference>
<evidence type="ECO:0000259" key="6">
    <source>
        <dbReference type="Pfam" id="PF14905"/>
    </source>
</evidence>
<accession>A0A1D7QMT1</accession>
<feature type="domain" description="TonB-dependent receptor plug" evidence="5">
    <location>
        <begin position="148"/>
        <end position="224"/>
    </location>
</feature>
<evidence type="ECO:0000256" key="2">
    <source>
        <dbReference type="ARBA" id="ARBA00023136"/>
    </source>
</evidence>
<keyword evidence="8" id="KW-1185">Reference proteome</keyword>
<keyword evidence="4" id="KW-0732">Signal</keyword>
<dbReference type="GO" id="GO:0009279">
    <property type="term" value="C:cell outer membrane"/>
    <property type="evidence" value="ECO:0007669"/>
    <property type="project" value="UniProtKB-SubCell"/>
</dbReference>
<protein>
    <submittedName>
        <fullName evidence="7">TonB-dependent receptor</fullName>
    </submittedName>
</protein>
<dbReference type="EMBL" id="CP017141">
    <property type="protein sequence ID" value="AOM79975.1"/>
    <property type="molecule type" value="Genomic_DNA"/>
</dbReference>
<dbReference type="InterPro" id="IPR041700">
    <property type="entry name" value="OMP_b-brl_3"/>
</dbReference>
<dbReference type="InterPro" id="IPR036942">
    <property type="entry name" value="Beta-barrel_TonB_sf"/>
</dbReference>
<dbReference type="InterPro" id="IPR037066">
    <property type="entry name" value="Plug_dom_sf"/>
</dbReference>
<feature type="domain" description="Outer membrane protein beta-barrel" evidence="6">
    <location>
        <begin position="377"/>
        <end position="779"/>
    </location>
</feature>
<keyword evidence="2" id="KW-0472">Membrane</keyword>
<dbReference type="Proteomes" id="UP000094313">
    <property type="component" value="Chromosome"/>
</dbReference>
<comment type="subcellular location">
    <subcellularLocation>
        <location evidence="1">Cell outer membrane</location>
    </subcellularLocation>
</comment>
<dbReference type="Gene3D" id="2.40.170.20">
    <property type="entry name" value="TonB-dependent receptor, beta-barrel domain"/>
    <property type="match status" value="1"/>
</dbReference>
<feature type="signal peptide" evidence="4">
    <location>
        <begin position="1"/>
        <end position="18"/>
    </location>
</feature>
<dbReference type="InterPro" id="IPR008969">
    <property type="entry name" value="CarboxyPept-like_regulatory"/>
</dbReference>
<evidence type="ECO:0000256" key="1">
    <source>
        <dbReference type="ARBA" id="ARBA00004442"/>
    </source>
</evidence>
<proteinExistence type="predicted"/>